<sequence length="71" mass="7898">MPLPAAPPDPYDCPFHELLVTEPERGRLDALLVPQLLRSALTDSRADGFVVRLPAAERGFRRLCERFPAVA</sequence>
<protein>
    <submittedName>
        <fullName evidence="1">Uncharacterized protein</fullName>
    </submittedName>
</protein>
<dbReference type="RefSeq" id="WP_359779530.1">
    <property type="nucleotide sequence ID" value="NZ_JBEYRR010000006.1"/>
</dbReference>
<evidence type="ECO:0000313" key="1">
    <source>
        <dbReference type="EMBL" id="MEW2363826.1"/>
    </source>
</evidence>
<proteinExistence type="predicted"/>
<gene>
    <name evidence="1" type="ORF">AB0887_18000</name>
</gene>
<comment type="caution">
    <text evidence="1">The sequence shown here is derived from an EMBL/GenBank/DDBJ whole genome shotgun (WGS) entry which is preliminary data.</text>
</comment>
<name>A0ABV3LWI4_9ACTN</name>
<dbReference type="Proteomes" id="UP001553843">
    <property type="component" value="Unassembled WGS sequence"/>
</dbReference>
<keyword evidence="2" id="KW-1185">Reference proteome</keyword>
<accession>A0ABV3LWI4</accession>
<organism evidence="1 2">
    <name type="scientific">Streptomyces huasconensis</name>
    <dbReference type="NCBI Taxonomy" id="1854574"/>
    <lineage>
        <taxon>Bacteria</taxon>
        <taxon>Bacillati</taxon>
        <taxon>Actinomycetota</taxon>
        <taxon>Actinomycetes</taxon>
        <taxon>Kitasatosporales</taxon>
        <taxon>Streptomycetaceae</taxon>
        <taxon>Streptomyces</taxon>
    </lineage>
</organism>
<evidence type="ECO:0000313" key="2">
    <source>
        <dbReference type="Proteomes" id="UP001553843"/>
    </source>
</evidence>
<dbReference type="EMBL" id="JBEYRS010000006">
    <property type="protein sequence ID" value="MEW2363826.1"/>
    <property type="molecule type" value="Genomic_DNA"/>
</dbReference>
<reference evidence="1 2" key="1">
    <citation type="submission" date="2024-06" db="EMBL/GenBank/DDBJ databases">
        <title>The Natural Products Discovery Center: Release of the First 8490 Sequenced Strains for Exploring Actinobacteria Biosynthetic Diversity.</title>
        <authorList>
            <person name="Kalkreuter E."/>
            <person name="Kautsar S.A."/>
            <person name="Yang D."/>
            <person name="Bader C.D."/>
            <person name="Teijaro C.N."/>
            <person name="Fluegel L."/>
            <person name="Davis C.M."/>
            <person name="Simpson J.R."/>
            <person name="Lauterbach L."/>
            <person name="Steele A.D."/>
            <person name="Gui C."/>
            <person name="Meng S."/>
            <person name="Li G."/>
            <person name="Viehrig K."/>
            <person name="Ye F."/>
            <person name="Su P."/>
            <person name="Kiefer A.F."/>
            <person name="Nichols A."/>
            <person name="Cepeda A.J."/>
            <person name="Yan W."/>
            <person name="Fan B."/>
            <person name="Jiang Y."/>
            <person name="Adhikari A."/>
            <person name="Zheng C.-J."/>
            <person name="Schuster L."/>
            <person name="Cowan T.M."/>
            <person name="Smanski M.J."/>
            <person name="Chevrette M.G."/>
            <person name="De Carvalho L.P.S."/>
            <person name="Shen B."/>
        </authorList>
    </citation>
    <scope>NUCLEOTIDE SEQUENCE [LARGE SCALE GENOMIC DNA]</scope>
    <source>
        <strain evidence="1 2">NPDC047833</strain>
    </source>
</reference>